<dbReference type="Proteomes" id="UP000321479">
    <property type="component" value="Chromosome"/>
</dbReference>
<reference evidence="6 7" key="1">
    <citation type="journal article" date="2017" name="Curr. Microbiol.">
        <title>Mucilaginibacter ginsenosidivorans sp. nov., Isolated from Soil of Ginseng Field.</title>
        <authorList>
            <person name="Kim M.M."/>
            <person name="Siddiqi M.Z."/>
            <person name="Im W.T."/>
        </authorList>
    </citation>
    <scope>NUCLEOTIDE SEQUENCE [LARGE SCALE GENOMIC DNA]</scope>
    <source>
        <strain evidence="6 7">Gsoil 3017</strain>
    </source>
</reference>
<sequence length="426" mass="48347">MRFLKQFLIISGLLITALHVHAQSSDELKRLRNKYNEELEQLNREYEETANNKKSSLRQLSLLKEQINIREEKINSINSEVRLLDNQISESNTSIHNLQSQLDLLKKQYAAMILFAYHNRSSYNKLMFVFAAKDFNQGYKRLKYLQEFAGYRERQAQYIESTEKDLHVKINQLDNTKKEKNNILADQIKEKVTLGKQKKDEARVVSDLSKQQGQLKQQQRDLQRKITKTNQEIRDAIRREIAEARRKAEEAAKAAAAAASPGGNKNVTTNKDKANRPTDSEVLNTTKEAAKLSSDFLDNRGKLPWPVTNGMIIRGMGVYTIEGIRTESDGLEIKTNAGAPVRTVFDGKVQAVENVYGTYTVIVIHGEYFTAYSNLKSVTVSKGQKLSTKQMVGTVATDPATGESVVQFAIYKGINPVNPKIWLFPE</sequence>
<dbReference type="InterPro" id="IPR050570">
    <property type="entry name" value="Cell_wall_metabolism_enzyme"/>
</dbReference>
<dbReference type="CDD" id="cd12797">
    <property type="entry name" value="M23_peptidase"/>
    <property type="match status" value="1"/>
</dbReference>
<dbReference type="SUPFAM" id="SSF51261">
    <property type="entry name" value="Duplicated hybrid motif"/>
    <property type="match status" value="1"/>
</dbReference>
<dbReference type="KEGG" id="mgin:FRZ54_00370"/>
<name>A0A5B8UQY0_9SPHI</name>
<dbReference type="InterPro" id="IPR016047">
    <property type="entry name" value="M23ase_b-sheet_dom"/>
</dbReference>
<protein>
    <submittedName>
        <fullName evidence="6">Peptidoglycan DD-metalloendopeptidase family protein</fullName>
    </submittedName>
</protein>
<feature type="domain" description="M23ase beta-sheet core" evidence="5">
    <location>
        <begin position="328"/>
        <end position="419"/>
    </location>
</feature>
<dbReference type="Gene3D" id="2.70.70.10">
    <property type="entry name" value="Glucose Permease (Domain IIA)"/>
    <property type="match status" value="1"/>
</dbReference>
<feature type="coiled-coil region" evidence="2">
    <location>
        <begin position="21"/>
        <end position="108"/>
    </location>
</feature>
<dbReference type="AlphaFoldDB" id="A0A5B8UQY0"/>
<dbReference type="PANTHER" id="PTHR21666">
    <property type="entry name" value="PEPTIDASE-RELATED"/>
    <property type="match status" value="1"/>
</dbReference>
<dbReference type="RefSeq" id="WP_147029674.1">
    <property type="nucleotide sequence ID" value="NZ_CP042436.1"/>
</dbReference>
<evidence type="ECO:0000256" key="2">
    <source>
        <dbReference type="SAM" id="Coils"/>
    </source>
</evidence>
<evidence type="ECO:0000313" key="7">
    <source>
        <dbReference type="Proteomes" id="UP000321479"/>
    </source>
</evidence>
<dbReference type="Pfam" id="PF01551">
    <property type="entry name" value="Peptidase_M23"/>
    <property type="match status" value="1"/>
</dbReference>
<gene>
    <name evidence="6" type="ORF">FRZ54_00370</name>
</gene>
<keyword evidence="7" id="KW-1185">Reference proteome</keyword>
<keyword evidence="2" id="KW-0175">Coiled coil</keyword>
<feature type="region of interest" description="Disordered" evidence="3">
    <location>
        <begin position="252"/>
        <end position="278"/>
    </location>
</feature>
<proteinExistence type="predicted"/>
<dbReference type="InterPro" id="IPR011055">
    <property type="entry name" value="Dup_hybrid_motif"/>
</dbReference>
<feature type="chain" id="PRO_5022755703" evidence="4">
    <location>
        <begin position="23"/>
        <end position="426"/>
    </location>
</feature>
<evidence type="ECO:0000256" key="4">
    <source>
        <dbReference type="SAM" id="SignalP"/>
    </source>
</evidence>
<accession>A0A5B8UQY0</accession>
<dbReference type="PANTHER" id="PTHR21666:SF289">
    <property type="entry name" value="L-ALA--D-GLU ENDOPEPTIDASE"/>
    <property type="match status" value="1"/>
</dbReference>
<evidence type="ECO:0000256" key="1">
    <source>
        <dbReference type="ARBA" id="ARBA00022729"/>
    </source>
</evidence>
<evidence type="ECO:0000256" key="3">
    <source>
        <dbReference type="SAM" id="MobiDB-lite"/>
    </source>
</evidence>
<dbReference type="EMBL" id="CP042436">
    <property type="protein sequence ID" value="QEC61095.1"/>
    <property type="molecule type" value="Genomic_DNA"/>
</dbReference>
<dbReference type="Gene3D" id="6.10.250.3150">
    <property type="match status" value="1"/>
</dbReference>
<evidence type="ECO:0000259" key="5">
    <source>
        <dbReference type="Pfam" id="PF01551"/>
    </source>
</evidence>
<feature type="signal peptide" evidence="4">
    <location>
        <begin position="1"/>
        <end position="22"/>
    </location>
</feature>
<dbReference type="OrthoDB" id="9815884at2"/>
<dbReference type="GO" id="GO:0004222">
    <property type="term" value="F:metalloendopeptidase activity"/>
    <property type="evidence" value="ECO:0007669"/>
    <property type="project" value="TreeGrafter"/>
</dbReference>
<organism evidence="6 7">
    <name type="scientific">Mucilaginibacter ginsenosidivorans</name>
    <dbReference type="NCBI Taxonomy" id="398053"/>
    <lineage>
        <taxon>Bacteria</taxon>
        <taxon>Pseudomonadati</taxon>
        <taxon>Bacteroidota</taxon>
        <taxon>Sphingobacteriia</taxon>
        <taxon>Sphingobacteriales</taxon>
        <taxon>Sphingobacteriaceae</taxon>
        <taxon>Mucilaginibacter</taxon>
    </lineage>
</organism>
<evidence type="ECO:0000313" key="6">
    <source>
        <dbReference type="EMBL" id="QEC61095.1"/>
    </source>
</evidence>
<keyword evidence="1 4" id="KW-0732">Signal</keyword>